<dbReference type="GO" id="GO:0016740">
    <property type="term" value="F:transferase activity"/>
    <property type="evidence" value="ECO:0007669"/>
    <property type="project" value="UniProtKB-KW"/>
</dbReference>
<dbReference type="EC" id="2.-.-.-" evidence="2"/>
<feature type="domain" description="N-acetyltransferase" evidence="1">
    <location>
        <begin position="10"/>
        <end position="167"/>
    </location>
</feature>
<evidence type="ECO:0000313" key="3">
    <source>
        <dbReference type="Proteomes" id="UP001281447"/>
    </source>
</evidence>
<dbReference type="Proteomes" id="UP001281447">
    <property type="component" value="Unassembled WGS sequence"/>
</dbReference>
<dbReference type="Gene3D" id="3.40.630.30">
    <property type="match status" value="1"/>
</dbReference>
<dbReference type="PANTHER" id="PTHR43441:SF12">
    <property type="entry name" value="RIBOSOMAL N-ACETYLTRANSFERASE YDAF-RELATED"/>
    <property type="match status" value="1"/>
</dbReference>
<dbReference type="Pfam" id="PF13302">
    <property type="entry name" value="Acetyltransf_3"/>
    <property type="match status" value="1"/>
</dbReference>
<evidence type="ECO:0000313" key="2">
    <source>
        <dbReference type="EMBL" id="MDY0394688.1"/>
    </source>
</evidence>
<dbReference type="RefSeq" id="WP_390354755.1">
    <property type="nucleotide sequence ID" value="NZ_JBHUIZ010000005.1"/>
</dbReference>
<protein>
    <submittedName>
        <fullName evidence="2">GNAT family protein</fullName>
        <ecNumber evidence="2">2.-.-.-</ecNumber>
    </submittedName>
</protein>
<evidence type="ECO:0000259" key="1">
    <source>
        <dbReference type="PROSITE" id="PS51186"/>
    </source>
</evidence>
<proteinExistence type="predicted"/>
<dbReference type="PANTHER" id="PTHR43441">
    <property type="entry name" value="RIBOSOMAL-PROTEIN-SERINE ACETYLTRANSFERASE"/>
    <property type="match status" value="1"/>
</dbReference>
<accession>A0ABU5C5T1</accession>
<keyword evidence="3" id="KW-1185">Reference proteome</keyword>
<organism evidence="2 3">
    <name type="scientific">Tigheibacillus halophilus</name>
    <dbReference type="NCBI Taxonomy" id="361280"/>
    <lineage>
        <taxon>Bacteria</taxon>
        <taxon>Bacillati</taxon>
        <taxon>Bacillota</taxon>
        <taxon>Bacilli</taxon>
        <taxon>Bacillales</taxon>
        <taxon>Bacillaceae</taxon>
        <taxon>Tigheibacillus</taxon>
    </lineage>
</organism>
<keyword evidence="2" id="KW-0808">Transferase</keyword>
<comment type="caution">
    <text evidence="2">The sequence shown here is derived from an EMBL/GenBank/DDBJ whole genome shotgun (WGS) entry which is preliminary data.</text>
</comment>
<dbReference type="InterPro" id="IPR000182">
    <property type="entry name" value="GNAT_dom"/>
</dbReference>
<dbReference type="EMBL" id="JAWDIP010000003">
    <property type="protein sequence ID" value="MDY0394688.1"/>
    <property type="molecule type" value="Genomic_DNA"/>
</dbReference>
<name>A0ABU5C5T1_9BACI</name>
<gene>
    <name evidence="2" type="ORF">RWE15_09795</name>
</gene>
<dbReference type="PROSITE" id="PS51186">
    <property type="entry name" value="GNAT"/>
    <property type="match status" value="1"/>
</dbReference>
<dbReference type="SUPFAM" id="SSF55729">
    <property type="entry name" value="Acyl-CoA N-acyltransferases (Nat)"/>
    <property type="match status" value="1"/>
</dbReference>
<sequence>MFLYEVDEKITLRLLNFDDTADLFKLIDASRAYLRKWLPWLDNNTTEEDSKQFIDHAYQLYANRQSLTAGIFYNEKLIGMTGYNQLDWTNHIGYIGYWIAPQYQGMGVMTRSVRAMIDYGFQVLELNRVDIRAAYENKKSRAIPERLGFRTEGQIRQAEWLYDHYVDHVIYGILKWEWLHGAK</sequence>
<dbReference type="InterPro" id="IPR051908">
    <property type="entry name" value="Ribosomal_N-acetyltransferase"/>
</dbReference>
<dbReference type="InterPro" id="IPR016181">
    <property type="entry name" value="Acyl_CoA_acyltransferase"/>
</dbReference>
<dbReference type="CDD" id="cd04301">
    <property type="entry name" value="NAT_SF"/>
    <property type="match status" value="1"/>
</dbReference>
<reference evidence="2 3" key="1">
    <citation type="submission" date="2023-10" db="EMBL/GenBank/DDBJ databases">
        <title>Virgibacillus halophilus 5B73C genome.</title>
        <authorList>
            <person name="Miliotis G."/>
            <person name="Sengupta P."/>
            <person name="Hameed A."/>
            <person name="Chuvochina M."/>
            <person name="Mcdonagh F."/>
            <person name="Simpson A.C."/>
            <person name="Singh N.K."/>
            <person name="Rekha P.D."/>
            <person name="Raman K."/>
            <person name="Hugenholtz P."/>
            <person name="Venkateswaran K."/>
        </authorList>
    </citation>
    <scope>NUCLEOTIDE SEQUENCE [LARGE SCALE GENOMIC DNA]</scope>
    <source>
        <strain evidence="2 3">5B73C</strain>
    </source>
</reference>